<evidence type="ECO:0000313" key="2">
    <source>
        <dbReference type="Proteomes" id="UP000828251"/>
    </source>
</evidence>
<evidence type="ECO:0000313" key="1">
    <source>
        <dbReference type="EMBL" id="KAH1039578.1"/>
    </source>
</evidence>
<reference evidence="1 2" key="1">
    <citation type="journal article" date="2021" name="Plant Biotechnol. J.">
        <title>Multi-omics assisted identification of the key and species-specific regulatory components of drought-tolerant mechanisms in Gossypium stocksii.</title>
        <authorList>
            <person name="Yu D."/>
            <person name="Ke L."/>
            <person name="Zhang D."/>
            <person name="Wu Y."/>
            <person name="Sun Y."/>
            <person name="Mei J."/>
            <person name="Sun J."/>
            <person name="Sun Y."/>
        </authorList>
    </citation>
    <scope>NUCLEOTIDE SEQUENCE [LARGE SCALE GENOMIC DNA]</scope>
    <source>
        <strain evidence="2">cv. E1</strain>
        <tissue evidence="1">Leaf</tissue>
    </source>
</reference>
<comment type="caution">
    <text evidence="1">The sequence shown here is derived from an EMBL/GenBank/DDBJ whole genome shotgun (WGS) entry which is preliminary data.</text>
</comment>
<dbReference type="OrthoDB" id="1750287at2759"/>
<dbReference type="EMBL" id="JAIQCV010000012">
    <property type="protein sequence ID" value="KAH1039578.1"/>
    <property type="molecule type" value="Genomic_DNA"/>
</dbReference>
<proteinExistence type="predicted"/>
<keyword evidence="2" id="KW-1185">Reference proteome</keyword>
<gene>
    <name evidence="1" type="ORF">J1N35_041321</name>
</gene>
<organism evidence="1 2">
    <name type="scientific">Gossypium stocksii</name>
    <dbReference type="NCBI Taxonomy" id="47602"/>
    <lineage>
        <taxon>Eukaryota</taxon>
        <taxon>Viridiplantae</taxon>
        <taxon>Streptophyta</taxon>
        <taxon>Embryophyta</taxon>
        <taxon>Tracheophyta</taxon>
        <taxon>Spermatophyta</taxon>
        <taxon>Magnoliopsida</taxon>
        <taxon>eudicotyledons</taxon>
        <taxon>Gunneridae</taxon>
        <taxon>Pentapetalae</taxon>
        <taxon>rosids</taxon>
        <taxon>malvids</taxon>
        <taxon>Malvales</taxon>
        <taxon>Malvaceae</taxon>
        <taxon>Malvoideae</taxon>
        <taxon>Gossypium</taxon>
    </lineage>
</organism>
<protein>
    <submittedName>
        <fullName evidence="1">Uncharacterized protein</fullName>
    </submittedName>
</protein>
<name>A0A9D3UFX3_9ROSI</name>
<dbReference type="AlphaFoldDB" id="A0A9D3UFX3"/>
<sequence>MGPYITWLAHYFGLLNTTAQTFSYALIGQMSPQGIQTMLHMRIIQRRRGNDPPQYHLLRDAE</sequence>
<accession>A0A9D3UFX3</accession>
<dbReference type="Proteomes" id="UP000828251">
    <property type="component" value="Unassembled WGS sequence"/>
</dbReference>